<dbReference type="InterPro" id="IPR006113">
    <property type="entry name" value="6PGDH_Gnd/GntZ"/>
</dbReference>
<dbReference type="FunFam" id="3.40.50.720:FF:000007">
    <property type="entry name" value="6-phosphogluconate dehydrogenase, decarboxylating"/>
    <property type="match status" value="1"/>
</dbReference>
<feature type="domain" description="6-phosphogluconate dehydrogenase C-terminal" evidence="13">
    <location>
        <begin position="453"/>
        <end position="745"/>
    </location>
</feature>
<dbReference type="EC" id="1.1.1.44" evidence="5 12"/>
<dbReference type="PRINTS" id="PR00076">
    <property type="entry name" value="6PGDHDRGNASE"/>
</dbReference>
<dbReference type="InterPro" id="IPR006114">
    <property type="entry name" value="6PGDH_C"/>
</dbReference>
<keyword evidence="7 12" id="KW-0521">NADP</keyword>
<evidence type="ECO:0000256" key="4">
    <source>
        <dbReference type="ARBA" id="ARBA00011738"/>
    </source>
</evidence>
<dbReference type="NCBIfam" id="NF006765">
    <property type="entry name" value="PRK09287.1"/>
    <property type="match status" value="1"/>
</dbReference>
<dbReference type="InterPro" id="IPR008927">
    <property type="entry name" value="6-PGluconate_DH-like_C_sf"/>
</dbReference>
<comment type="pathway">
    <text evidence="2 12">Carbohydrate degradation; pentose phosphate pathway; D-ribulose 5-phosphate from D-glucose 6-phosphate (oxidative stage): step 3/3.</text>
</comment>
<dbReference type="GO" id="GO:0006098">
    <property type="term" value="P:pentose-phosphate shunt"/>
    <property type="evidence" value="ECO:0007669"/>
    <property type="project" value="UniProtKB-KW"/>
</dbReference>
<evidence type="ECO:0000256" key="8">
    <source>
        <dbReference type="ARBA" id="ARBA00023002"/>
    </source>
</evidence>
<reference evidence="15" key="1">
    <citation type="submission" date="2022-11" db="UniProtKB">
        <authorList>
            <consortium name="WormBaseParasite"/>
        </authorList>
    </citation>
    <scope>IDENTIFICATION</scope>
</reference>
<keyword evidence="8 12" id="KW-0560">Oxidoreductase</keyword>
<dbReference type="WBParaSite" id="nRc.2.0.1.t33823-RA">
    <property type="protein sequence ID" value="nRc.2.0.1.t33823-RA"/>
    <property type="gene ID" value="nRc.2.0.1.g33823"/>
</dbReference>
<keyword evidence="10 12" id="KW-0570">Pentose shunt</keyword>
<dbReference type="FunFam" id="1.10.1040.10:FF:000002">
    <property type="entry name" value="6-phosphogluconate dehydrogenase, decarboxylating"/>
    <property type="match status" value="1"/>
</dbReference>
<dbReference type="SUPFAM" id="SSF51735">
    <property type="entry name" value="NAD(P)-binding Rossmann-fold domains"/>
    <property type="match status" value="1"/>
</dbReference>
<dbReference type="Gene3D" id="1.10.1040.10">
    <property type="entry name" value="N-(1-d-carboxylethyl)-l-norvaline Dehydrogenase, domain 2"/>
    <property type="match status" value="2"/>
</dbReference>
<dbReference type="GO" id="GO:0004616">
    <property type="term" value="F:phosphogluconate dehydrogenase (decarboxylating) activity"/>
    <property type="evidence" value="ECO:0007669"/>
    <property type="project" value="UniProtKB-EC"/>
</dbReference>
<feature type="domain" description="6-phosphogluconate dehydrogenase C-terminal" evidence="13">
    <location>
        <begin position="1"/>
        <end position="253"/>
    </location>
</feature>
<keyword evidence="9 12" id="KW-0311">Gluconate utilization</keyword>
<dbReference type="Gene3D" id="1.20.5.320">
    <property type="entry name" value="6-Phosphogluconate Dehydrogenase, domain 3"/>
    <property type="match status" value="2"/>
</dbReference>
<dbReference type="GO" id="GO:0019521">
    <property type="term" value="P:D-gluconate metabolic process"/>
    <property type="evidence" value="ECO:0007669"/>
    <property type="project" value="UniProtKB-KW"/>
</dbReference>
<evidence type="ECO:0000256" key="12">
    <source>
        <dbReference type="RuleBase" id="RU000485"/>
    </source>
</evidence>
<evidence type="ECO:0000256" key="5">
    <source>
        <dbReference type="ARBA" id="ARBA00013011"/>
    </source>
</evidence>
<dbReference type="Proteomes" id="UP000887565">
    <property type="component" value="Unplaced"/>
</dbReference>
<dbReference type="FunFam" id="1.20.5.320:FF:000002">
    <property type="entry name" value="6-phosphogluconate dehydrogenase, decarboxylating"/>
    <property type="match status" value="1"/>
</dbReference>
<comment type="catalytic activity">
    <reaction evidence="11 12">
        <text>6-phospho-D-gluconate + NADP(+) = D-ribulose 5-phosphate + CO2 + NADPH</text>
        <dbReference type="Rhea" id="RHEA:10116"/>
        <dbReference type="ChEBI" id="CHEBI:16526"/>
        <dbReference type="ChEBI" id="CHEBI:57783"/>
        <dbReference type="ChEBI" id="CHEBI:58121"/>
        <dbReference type="ChEBI" id="CHEBI:58349"/>
        <dbReference type="ChEBI" id="CHEBI:58759"/>
        <dbReference type="EC" id="1.1.1.44"/>
    </reaction>
</comment>
<dbReference type="InterPro" id="IPR006115">
    <property type="entry name" value="6PGDH_NADP-bd"/>
</dbReference>
<dbReference type="Pfam" id="PF00393">
    <property type="entry name" value="6PGD"/>
    <property type="match status" value="2"/>
</dbReference>
<dbReference type="PROSITE" id="PS00461">
    <property type="entry name" value="6PGD"/>
    <property type="match status" value="2"/>
</dbReference>
<evidence type="ECO:0000259" key="13">
    <source>
        <dbReference type="SMART" id="SM01350"/>
    </source>
</evidence>
<evidence type="ECO:0000256" key="11">
    <source>
        <dbReference type="ARBA" id="ARBA00048640"/>
    </source>
</evidence>
<evidence type="ECO:0000256" key="3">
    <source>
        <dbReference type="ARBA" id="ARBA00008419"/>
    </source>
</evidence>
<evidence type="ECO:0000256" key="1">
    <source>
        <dbReference type="ARBA" id="ARBA00002526"/>
    </source>
</evidence>
<evidence type="ECO:0000256" key="9">
    <source>
        <dbReference type="ARBA" id="ARBA00023064"/>
    </source>
</evidence>
<dbReference type="GO" id="GO:0050661">
    <property type="term" value="F:NADP binding"/>
    <property type="evidence" value="ECO:0007669"/>
    <property type="project" value="InterPro"/>
</dbReference>
<name>A0A915K661_ROMCU</name>
<dbReference type="InterPro" id="IPR006184">
    <property type="entry name" value="6PGdom_BS"/>
</dbReference>
<evidence type="ECO:0000256" key="6">
    <source>
        <dbReference type="ARBA" id="ARBA00018193"/>
    </source>
</evidence>
<organism evidence="14 15">
    <name type="scientific">Romanomermis culicivorax</name>
    <name type="common">Nematode worm</name>
    <dbReference type="NCBI Taxonomy" id="13658"/>
    <lineage>
        <taxon>Eukaryota</taxon>
        <taxon>Metazoa</taxon>
        <taxon>Ecdysozoa</taxon>
        <taxon>Nematoda</taxon>
        <taxon>Enoplea</taxon>
        <taxon>Dorylaimia</taxon>
        <taxon>Mermithida</taxon>
        <taxon>Mermithoidea</taxon>
        <taxon>Mermithidae</taxon>
        <taxon>Romanomermis</taxon>
    </lineage>
</organism>
<dbReference type="SMART" id="SM01350">
    <property type="entry name" value="6PGD"/>
    <property type="match status" value="2"/>
</dbReference>
<dbReference type="PANTHER" id="PTHR11811">
    <property type="entry name" value="6-PHOSPHOGLUCONATE DEHYDROGENASE"/>
    <property type="match status" value="1"/>
</dbReference>
<evidence type="ECO:0000256" key="10">
    <source>
        <dbReference type="ARBA" id="ARBA00023126"/>
    </source>
</evidence>
<accession>A0A915K661</accession>
<dbReference type="Gene3D" id="3.40.50.720">
    <property type="entry name" value="NAD(P)-binding Rossmann-like Domain"/>
    <property type="match status" value="1"/>
</dbReference>
<dbReference type="NCBIfam" id="TIGR00873">
    <property type="entry name" value="gnd"/>
    <property type="match status" value="1"/>
</dbReference>
<dbReference type="InterPro" id="IPR006183">
    <property type="entry name" value="Pgluconate_DH"/>
</dbReference>
<proteinExistence type="inferred from homology"/>
<dbReference type="FunFam" id="1.10.1040.10:FF:000032">
    <property type="entry name" value="6-phosphogluconate dehydrogenase, decarboxylating"/>
    <property type="match status" value="1"/>
</dbReference>
<dbReference type="InterPro" id="IPR036291">
    <property type="entry name" value="NAD(P)-bd_dom_sf"/>
</dbReference>
<dbReference type="InterPro" id="IPR013328">
    <property type="entry name" value="6PGD_dom2"/>
</dbReference>
<dbReference type="OMA" id="ADDFHPK"/>
<sequence length="758" mass="83885">IFEKWNSEELESFLVEITADILKFKDPQTGQALVTQIYDSAGQKGTGKWTGICALDLGVPVTLIAQAVFARCLSSLKQERIEASKILPSSKETSIKVEKIKFLNQINKALYAAKIISYAQGFMLMKSAAYEYSWTLNYGNIAMMWRGGCIIRSVFLGRIKDAFEKAPNLKNLLLDDFFRGALKDCQIALREINVVAAQCGIPIPTIRAALNFFDGYRSAVLPANLLQALRDYFGSHTYERIDDLGRFVHTDFPGEGRHQPSKKALITTHESSTRADIGLIGLAVMGQNLVLNMNDHGFVVCVYNRTVSKVDEFLANEAKGTNVQGAKSLEELVSKLKTPRRIMLLVKAGSAVDEFIEKLSKLLDKGDIIIDGGNSDYRDTQRRCKVLREKGLFFVGSGVSGGEDGARYGPSLMPGGSVEAWPSLKPIFQAIAAKVGPNQSESCCDWVGDNGAGHFVKMVHNGIEYGDMQLICEAYHLMKDVLNIDHDEMSAIFKTWNSKQLESYLIEITADVLKTIDEKTGRPLVTQINDSAGQKGTGKWTAICALDMGVPVTLIAEAVFARCLSSLKAERVEAASKLLPKFDGVSPKIEKSEFVHEINQALYAAKIISYAQGFMLMQAAAKEYDWDLNYGSIAMMWRGGCIIRSVFLGRIKDAFDKTPDLKSLLLDEFFRQAFKDCQDSLRKVVSIAGRFGIPIPAFSAALDFYDGYRCAVLPANLIQAQRDYFGAHTYERLDQPGQFVHTNWTGRGGRVASSTYQA</sequence>
<comment type="subunit">
    <text evidence="4">Homodimer.</text>
</comment>
<comment type="function">
    <text evidence="1">Catalyzes the oxidative decarboxylation of 6-phosphogluconate to ribulose 5-phosphate and CO(2), with concomitant reduction of NADP to NADPH.</text>
</comment>
<evidence type="ECO:0000313" key="14">
    <source>
        <dbReference type="Proteomes" id="UP000887565"/>
    </source>
</evidence>
<dbReference type="AlphaFoldDB" id="A0A915K661"/>
<dbReference type="SUPFAM" id="SSF48179">
    <property type="entry name" value="6-phosphogluconate dehydrogenase C-terminal domain-like"/>
    <property type="match status" value="2"/>
</dbReference>
<keyword evidence="14" id="KW-1185">Reference proteome</keyword>
<evidence type="ECO:0000256" key="2">
    <source>
        <dbReference type="ARBA" id="ARBA00004874"/>
    </source>
</evidence>
<dbReference type="Pfam" id="PF03446">
    <property type="entry name" value="NAD_binding_2"/>
    <property type="match status" value="1"/>
</dbReference>
<protein>
    <recommendedName>
        <fullName evidence="6 12">6-phosphogluconate dehydrogenase, decarboxylating</fullName>
        <ecNumber evidence="5 12">1.1.1.44</ecNumber>
    </recommendedName>
</protein>
<comment type="similarity">
    <text evidence="3 12">Belongs to the 6-phosphogluconate dehydrogenase family.</text>
</comment>
<evidence type="ECO:0000256" key="7">
    <source>
        <dbReference type="ARBA" id="ARBA00022857"/>
    </source>
</evidence>
<evidence type="ECO:0000313" key="15">
    <source>
        <dbReference type="WBParaSite" id="nRc.2.0.1.t33823-RA"/>
    </source>
</evidence>